<keyword evidence="6" id="KW-1185">Reference proteome</keyword>
<dbReference type="SMART" id="SM00342">
    <property type="entry name" value="HTH_ARAC"/>
    <property type="match status" value="1"/>
</dbReference>
<dbReference type="Pfam" id="PF12833">
    <property type="entry name" value="HTH_18"/>
    <property type="match status" value="1"/>
</dbReference>
<keyword evidence="3" id="KW-0804">Transcription</keyword>
<dbReference type="Gene3D" id="1.10.10.60">
    <property type="entry name" value="Homeodomain-like"/>
    <property type="match status" value="2"/>
</dbReference>
<evidence type="ECO:0000313" key="6">
    <source>
        <dbReference type="Proteomes" id="UP001230156"/>
    </source>
</evidence>
<dbReference type="RefSeq" id="WP_379957253.1">
    <property type="nucleotide sequence ID" value="NZ_JAUYVI010000005.1"/>
</dbReference>
<dbReference type="EMBL" id="JAUYVI010000005">
    <property type="protein sequence ID" value="MDQ7249360.1"/>
    <property type="molecule type" value="Genomic_DNA"/>
</dbReference>
<dbReference type="InterPro" id="IPR018060">
    <property type="entry name" value="HTH_AraC"/>
</dbReference>
<gene>
    <name evidence="5" type="ORF">Q8A70_16855</name>
</gene>
<dbReference type="SUPFAM" id="SSF46689">
    <property type="entry name" value="Homeodomain-like"/>
    <property type="match status" value="1"/>
</dbReference>
<dbReference type="PROSITE" id="PS01124">
    <property type="entry name" value="HTH_ARAC_FAMILY_2"/>
    <property type="match status" value="1"/>
</dbReference>
<evidence type="ECO:0000259" key="4">
    <source>
        <dbReference type="PROSITE" id="PS01124"/>
    </source>
</evidence>
<keyword evidence="2" id="KW-0238">DNA-binding</keyword>
<feature type="domain" description="HTH araC/xylS-type" evidence="4">
    <location>
        <begin position="141"/>
        <end position="238"/>
    </location>
</feature>
<dbReference type="InterPro" id="IPR050204">
    <property type="entry name" value="AraC_XylS_family_regulators"/>
</dbReference>
<sequence>MNALALDLRSYPGEAHAHDHPYHQVILALEGGLDMEIGGRAGRVDSARGALVPAGTLHAFAGVGQNRFVTLDIGRTSAAAPVRLLAASTPYFTVPRAIEHLLAYVGSRASDLGQDADHIAPLLAAALVEPSAESQAPRAVLKATAFMRRAYPHPIANDDIARAAGISTAHLHALFKQWLGSTPGRTLGEIRLDRAKDRLAGGEPIVEIALGVGFSEQSAFTRAFRRRFGESPAAYRRRLESRHRTQ</sequence>
<dbReference type="InterPro" id="IPR018062">
    <property type="entry name" value="HTH_AraC-typ_CS"/>
</dbReference>
<dbReference type="Proteomes" id="UP001230156">
    <property type="component" value="Unassembled WGS sequence"/>
</dbReference>
<dbReference type="PROSITE" id="PS00041">
    <property type="entry name" value="HTH_ARAC_FAMILY_1"/>
    <property type="match status" value="1"/>
</dbReference>
<name>A0ABU0YQD2_9PROT</name>
<evidence type="ECO:0000256" key="3">
    <source>
        <dbReference type="ARBA" id="ARBA00023163"/>
    </source>
</evidence>
<dbReference type="PANTHER" id="PTHR46796:SF10">
    <property type="entry name" value="TRANSCRIPTIONAL ACTIVATOR FEAR"/>
    <property type="match status" value="1"/>
</dbReference>
<proteinExistence type="predicted"/>
<dbReference type="SUPFAM" id="SSF51182">
    <property type="entry name" value="RmlC-like cupins"/>
    <property type="match status" value="1"/>
</dbReference>
<evidence type="ECO:0000313" key="5">
    <source>
        <dbReference type="EMBL" id="MDQ7249360.1"/>
    </source>
</evidence>
<dbReference type="InterPro" id="IPR011051">
    <property type="entry name" value="RmlC_Cupin_sf"/>
</dbReference>
<accession>A0ABU0YQD2</accession>
<dbReference type="InterPro" id="IPR020449">
    <property type="entry name" value="Tscrpt_reg_AraC-type_HTH"/>
</dbReference>
<evidence type="ECO:0000256" key="1">
    <source>
        <dbReference type="ARBA" id="ARBA00023015"/>
    </source>
</evidence>
<reference evidence="6" key="1">
    <citation type="submission" date="2023-08" db="EMBL/GenBank/DDBJ databases">
        <title>Rhodospirillaceae gen. nov., a novel taxon isolated from the Yangtze River Yuezi River estuary sludge.</title>
        <authorList>
            <person name="Ruan L."/>
        </authorList>
    </citation>
    <scope>NUCLEOTIDE SEQUENCE [LARGE SCALE GENOMIC DNA]</scope>
    <source>
        <strain evidence="6">R-7</strain>
    </source>
</reference>
<protein>
    <submittedName>
        <fullName evidence="5">AraC family transcriptional regulator</fullName>
    </submittedName>
</protein>
<dbReference type="Gene3D" id="2.60.120.10">
    <property type="entry name" value="Jelly Rolls"/>
    <property type="match status" value="1"/>
</dbReference>
<dbReference type="InterPro" id="IPR009057">
    <property type="entry name" value="Homeodomain-like_sf"/>
</dbReference>
<keyword evidence="1" id="KW-0805">Transcription regulation</keyword>
<dbReference type="PANTHER" id="PTHR46796">
    <property type="entry name" value="HTH-TYPE TRANSCRIPTIONAL ACTIVATOR RHAS-RELATED"/>
    <property type="match status" value="1"/>
</dbReference>
<comment type="caution">
    <text evidence="5">The sequence shown here is derived from an EMBL/GenBank/DDBJ whole genome shotgun (WGS) entry which is preliminary data.</text>
</comment>
<dbReference type="PRINTS" id="PR00032">
    <property type="entry name" value="HTHARAC"/>
</dbReference>
<dbReference type="InterPro" id="IPR014710">
    <property type="entry name" value="RmlC-like_jellyroll"/>
</dbReference>
<organism evidence="5 6">
    <name type="scientific">Dongia sedimenti</name>
    <dbReference type="NCBI Taxonomy" id="3064282"/>
    <lineage>
        <taxon>Bacteria</taxon>
        <taxon>Pseudomonadati</taxon>
        <taxon>Pseudomonadota</taxon>
        <taxon>Alphaproteobacteria</taxon>
        <taxon>Rhodospirillales</taxon>
        <taxon>Dongiaceae</taxon>
        <taxon>Dongia</taxon>
    </lineage>
</organism>
<evidence type="ECO:0000256" key="2">
    <source>
        <dbReference type="ARBA" id="ARBA00023125"/>
    </source>
</evidence>